<keyword evidence="4" id="KW-1003">Cell membrane</keyword>
<dbReference type="GO" id="GO:0005524">
    <property type="term" value="F:ATP binding"/>
    <property type="evidence" value="ECO:0007669"/>
    <property type="project" value="UniProtKB-KW"/>
</dbReference>
<evidence type="ECO:0000256" key="5">
    <source>
        <dbReference type="ARBA" id="ARBA00022553"/>
    </source>
</evidence>
<evidence type="ECO:0000256" key="8">
    <source>
        <dbReference type="ARBA" id="ARBA00022777"/>
    </source>
</evidence>
<dbReference type="InterPro" id="IPR050980">
    <property type="entry name" value="2C_sensor_his_kinase"/>
</dbReference>
<feature type="transmembrane region" description="Helical" evidence="10">
    <location>
        <begin position="32"/>
        <end position="51"/>
    </location>
</feature>
<evidence type="ECO:0000256" key="2">
    <source>
        <dbReference type="ARBA" id="ARBA00004651"/>
    </source>
</evidence>
<dbReference type="CDD" id="cd00082">
    <property type="entry name" value="HisKA"/>
    <property type="match status" value="1"/>
</dbReference>
<keyword evidence="7" id="KW-0547">Nucleotide-binding</keyword>
<evidence type="ECO:0000256" key="3">
    <source>
        <dbReference type="ARBA" id="ARBA00012438"/>
    </source>
</evidence>
<dbReference type="InterPro" id="IPR004358">
    <property type="entry name" value="Sig_transdc_His_kin-like_C"/>
</dbReference>
<dbReference type="PANTHER" id="PTHR44936:SF10">
    <property type="entry name" value="SENSOR PROTEIN RSTB"/>
    <property type="match status" value="1"/>
</dbReference>
<dbReference type="InterPro" id="IPR003594">
    <property type="entry name" value="HATPase_dom"/>
</dbReference>
<dbReference type="PROSITE" id="PS50109">
    <property type="entry name" value="HIS_KIN"/>
    <property type="match status" value="1"/>
</dbReference>
<dbReference type="SMART" id="SM00387">
    <property type="entry name" value="HATPase_c"/>
    <property type="match status" value="1"/>
</dbReference>
<keyword evidence="10" id="KW-0472">Membrane</keyword>
<evidence type="ECO:0000256" key="6">
    <source>
        <dbReference type="ARBA" id="ARBA00022679"/>
    </source>
</evidence>
<keyword evidence="9" id="KW-0067">ATP-binding</keyword>
<sequence length="437" mass="47283">MAFAPDRPAPSLDPSPAAAGAIRRNLTLLVQLRWIAVAGQVTTIAVVEWGLRVRLPLRDLAVVLAVFVAGNIVSLVRLRRPEPVTNRELFFTLSFDAMILTALLYLSGGATNPFTSLYLLQVILGAVLLDAWSSWSMVGVASLCMLGLSWRHRPLGLPSDGPGLFDLYLRGAFIGLTLDAVLLAIFISRISANLRRRDERLAALRQRAAEEDHIVRMGLLASGAAHELGTPLATLDVILGDWRRMKKLNQDPEIVAEIEEMQSEVARCKAIVTGVLVSAGEARPEAAGVSTLKRYLADLFEDWRARRAPQHAVYEDGLAADPRIVADSAFKQALNNLLDNAFEASPEGLWMRARLDDDLLTVSIQDAGPGFTPETLAEVGKPYNSTKGRLGGGLGLFLVVNVVRKLGGRLDVRNRRGGGAEAVVQLPLSALTIEAAP</sequence>
<dbReference type="EMBL" id="CP073078">
    <property type="protein sequence ID" value="QUD89660.1"/>
    <property type="molecule type" value="Genomic_DNA"/>
</dbReference>
<evidence type="ECO:0000256" key="1">
    <source>
        <dbReference type="ARBA" id="ARBA00000085"/>
    </source>
</evidence>
<evidence type="ECO:0000313" key="12">
    <source>
        <dbReference type="EMBL" id="QUD89660.1"/>
    </source>
</evidence>
<feature type="transmembrane region" description="Helical" evidence="10">
    <location>
        <begin position="168"/>
        <end position="187"/>
    </location>
</feature>
<dbReference type="InterPro" id="IPR036097">
    <property type="entry name" value="HisK_dim/P_sf"/>
</dbReference>
<gene>
    <name evidence="12" type="ORF">KCG34_07245</name>
</gene>
<feature type="domain" description="Histidine kinase" evidence="11">
    <location>
        <begin position="223"/>
        <end position="430"/>
    </location>
</feature>
<comment type="subcellular location">
    <subcellularLocation>
        <location evidence="2">Cell membrane</location>
        <topology evidence="2">Multi-pass membrane protein</topology>
    </subcellularLocation>
</comment>
<keyword evidence="10" id="KW-1133">Transmembrane helix</keyword>
<evidence type="ECO:0000256" key="9">
    <source>
        <dbReference type="ARBA" id="ARBA00022840"/>
    </source>
</evidence>
<evidence type="ECO:0000256" key="4">
    <source>
        <dbReference type="ARBA" id="ARBA00022475"/>
    </source>
</evidence>
<evidence type="ECO:0000259" key="11">
    <source>
        <dbReference type="PROSITE" id="PS50109"/>
    </source>
</evidence>
<reference evidence="12" key="1">
    <citation type="submission" date="2021-04" db="EMBL/GenBank/DDBJ databases">
        <title>The complete genome sequence of Caulobacter sp. S6.</title>
        <authorList>
            <person name="Tang Y."/>
            <person name="Ouyang W."/>
            <person name="Liu Q."/>
            <person name="Huang B."/>
            <person name="Guo Z."/>
            <person name="Lei P."/>
        </authorList>
    </citation>
    <scope>NUCLEOTIDE SEQUENCE</scope>
    <source>
        <strain evidence="12">S6</strain>
    </source>
</reference>
<dbReference type="Pfam" id="PF02518">
    <property type="entry name" value="HATPase_c"/>
    <property type="match status" value="1"/>
</dbReference>
<organism evidence="12 13">
    <name type="scientific">Phenylobacterium montanum</name>
    <dbReference type="NCBI Taxonomy" id="2823693"/>
    <lineage>
        <taxon>Bacteria</taxon>
        <taxon>Pseudomonadati</taxon>
        <taxon>Pseudomonadota</taxon>
        <taxon>Alphaproteobacteria</taxon>
        <taxon>Caulobacterales</taxon>
        <taxon>Caulobacteraceae</taxon>
        <taxon>Phenylobacterium</taxon>
    </lineage>
</organism>
<dbReference type="GO" id="GO:0005886">
    <property type="term" value="C:plasma membrane"/>
    <property type="evidence" value="ECO:0007669"/>
    <property type="project" value="UniProtKB-SubCell"/>
</dbReference>
<protein>
    <recommendedName>
        <fullName evidence="3">histidine kinase</fullName>
        <ecNumber evidence="3">2.7.13.3</ecNumber>
    </recommendedName>
</protein>
<accession>A0A975G208</accession>
<keyword evidence="6" id="KW-0808">Transferase</keyword>
<keyword evidence="8 12" id="KW-0418">Kinase</keyword>
<dbReference type="PRINTS" id="PR00344">
    <property type="entry name" value="BCTRLSENSOR"/>
</dbReference>
<feature type="transmembrane region" description="Helical" evidence="10">
    <location>
        <begin position="118"/>
        <end position="148"/>
    </location>
</feature>
<dbReference type="InterPro" id="IPR036890">
    <property type="entry name" value="HATPase_C_sf"/>
</dbReference>
<evidence type="ECO:0000256" key="7">
    <source>
        <dbReference type="ARBA" id="ARBA00022741"/>
    </source>
</evidence>
<feature type="transmembrane region" description="Helical" evidence="10">
    <location>
        <begin position="60"/>
        <end position="77"/>
    </location>
</feature>
<dbReference type="PANTHER" id="PTHR44936">
    <property type="entry name" value="SENSOR PROTEIN CREC"/>
    <property type="match status" value="1"/>
</dbReference>
<keyword evidence="5" id="KW-0597">Phosphoprotein</keyword>
<keyword evidence="13" id="KW-1185">Reference proteome</keyword>
<evidence type="ECO:0000256" key="10">
    <source>
        <dbReference type="SAM" id="Phobius"/>
    </source>
</evidence>
<dbReference type="KEGG" id="caul:KCG34_07245"/>
<keyword evidence="10" id="KW-0812">Transmembrane</keyword>
<dbReference type="Gene3D" id="3.30.565.10">
    <property type="entry name" value="Histidine kinase-like ATPase, C-terminal domain"/>
    <property type="match status" value="1"/>
</dbReference>
<dbReference type="AlphaFoldDB" id="A0A975G208"/>
<dbReference type="EC" id="2.7.13.3" evidence="3"/>
<dbReference type="Proteomes" id="UP000676409">
    <property type="component" value="Chromosome"/>
</dbReference>
<dbReference type="Pfam" id="PF25323">
    <property type="entry name" value="6TM_PilS"/>
    <property type="match status" value="1"/>
</dbReference>
<dbReference type="Gene3D" id="1.10.287.130">
    <property type="match status" value="1"/>
</dbReference>
<dbReference type="InterPro" id="IPR003661">
    <property type="entry name" value="HisK_dim/P_dom"/>
</dbReference>
<name>A0A975G208_9CAUL</name>
<dbReference type="SUPFAM" id="SSF55874">
    <property type="entry name" value="ATPase domain of HSP90 chaperone/DNA topoisomerase II/histidine kinase"/>
    <property type="match status" value="1"/>
</dbReference>
<comment type="catalytic activity">
    <reaction evidence="1">
        <text>ATP + protein L-histidine = ADP + protein N-phospho-L-histidine.</text>
        <dbReference type="EC" id="2.7.13.3"/>
    </reaction>
</comment>
<dbReference type="RefSeq" id="WP_211939712.1">
    <property type="nucleotide sequence ID" value="NZ_CP073078.1"/>
</dbReference>
<proteinExistence type="predicted"/>
<dbReference type="GO" id="GO:0000155">
    <property type="term" value="F:phosphorelay sensor kinase activity"/>
    <property type="evidence" value="ECO:0007669"/>
    <property type="project" value="InterPro"/>
</dbReference>
<evidence type="ECO:0000313" key="13">
    <source>
        <dbReference type="Proteomes" id="UP000676409"/>
    </source>
</evidence>
<dbReference type="InterPro" id="IPR005467">
    <property type="entry name" value="His_kinase_dom"/>
</dbReference>
<dbReference type="SUPFAM" id="SSF47384">
    <property type="entry name" value="Homodimeric domain of signal transducing histidine kinase"/>
    <property type="match status" value="1"/>
</dbReference>